<name>A0AAV7QEZ7_PLEWA</name>
<feature type="region of interest" description="Disordered" evidence="1">
    <location>
        <begin position="57"/>
        <end position="109"/>
    </location>
</feature>
<dbReference type="AlphaFoldDB" id="A0AAV7QEZ7"/>
<evidence type="ECO:0000313" key="2">
    <source>
        <dbReference type="EMBL" id="KAJ1137882.1"/>
    </source>
</evidence>
<protein>
    <submittedName>
        <fullName evidence="2">Uncharacterized protein</fullName>
    </submittedName>
</protein>
<keyword evidence="3" id="KW-1185">Reference proteome</keyword>
<dbReference type="Proteomes" id="UP001066276">
    <property type="component" value="Chromosome 6"/>
</dbReference>
<evidence type="ECO:0000313" key="3">
    <source>
        <dbReference type="Proteomes" id="UP001066276"/>
    </source>
</evidence>
<sequence>MGVLARLRNTCTQWPVVYQDITLASKWRYKGGHQQVQRCPHSVAGSRLQNPGLGRFRRLSPAAPPTHAAARYSREAVASEGRKGCRSPQGQAVSHGPQRSPGPTRGFRRSAHFSAARPDGLALRRFVPARWAGVLELAPPEPGSQATTIFGVLATPP</sequence>
<accession>A0AAV7QEZ7</accession>
<reference evidence="2" key="1">
    <citation type="journal article" date="2022" name="bioRxiv">
        <title>Sequencing and chromosome-scale assembly of the giantPleurodeles waltlgenome.</title>
        <authorList>
            <person name="Brown T."/>
            <person name="Elewa A."/>
            <person name="Iarovenko S."/>
            <person name="Subramanian E."/>
            <person name="Araus A.J."/>
            <person name="Petzold A."/>
            <person name="Susuki M."/>
            <person name="Suzuki K.-i.T."/>
            <person name="Hayashi T."/>
            <person name="Toyoda A."/>
            <person name="Oliveira C."/>
            <person name="Osipova E."/>
            <person name="Leigh N.D."/>
            <person name="Simon A."/>
            <person name="Yun M.H."/>
        </authorList>
    </citation>
    <scope>NUCLEOTIDE SEQUENCE</scope>
    <source>
        <strain evidence="2">20211129_DDA</strain>
        <tissue evidence="2">Liver</tissue>
    </source>
</reference>
<dbReference type="EMBL" id="JANPWB010000010">
    <property type="protein sequence ID" value="KAJ1137882.1"/>
    <property type="molecule type" value="Genomic_DNA"/>
</dbReference>
<gene>
    <name evidence="2" type="ORF">NDU88_004278</name>
</gene>
<evidence type="ECO:0000256" key="1">
    <source>
        <dbReference type="SAM" id="MobiDB-lite"/>
    </source>
</evidence>
<comment type="caution">
    <text evidence="2">The sequence shown here is derived from an EMBL/GenBank/DDBJ whole genome shotgun (WGS) entry which is preliminary data.</text>
</comment>
<proteinExistence type="predicted"/>
<organism evidence="2 3">
    <name type="scientific">Pleurodeles waltl</name>
    <name type="common">Iberian ribbed newt</name>
    <dbReference type="NCBI Taxonomy" id="8319"/>
    <lineage>
        <taxon>Eukaryota</taxon>
        <taxon>Metazoa</taxon>
        <taxon>Chordata</taxon>
        <taxon>Craniata</taxon>
        <taxon>Vertebrata</taxon>
        <taxon>Euteleostomi</taxon>
        <taxon>Amphibia</taxon>
        <taxon>Batrachia</taxon>
        <taxon>Caudata</taxon>
        <taxon>Salamandroidea</taxon>
        <taxon>Salamandridae</taxon>
        <taxon>Pleurodelinae</taxon>
        <taxon>Pleurodeles</taxon>
    </lineage>
</organism>